<comment type="caution">
    <text evidence="7">The sequence shown here is derived from an EMBL/GenBank/DDBJ whole genome shotgun (WGS) entry which is preliminary data.</text>
</comment>
<keyword evidence="8" id="KW-1185">Reference proteome</keyword>
<feature type="transmembrane region" description="Helical" evidence="5">
    <location>
        <begin position="238"/>
        <end position="254"/>
    </location>
</feature>
<feature type="transmembrane region" description="Helical" evidence="5">
    <location>
        <begin position="184"/>
        <end position="203"/>
    </location>
</feature>
<dbReference type="InterPro" id="IPR007016">
    <property type="entry name" value="O-antigen_ligase-rel_domated"/>
</dbReference>
<evidence type="ECO:0000313" key="8">
    <source>
        <dbReference type="Proteomes" id="UP000678228"/>
    </source>
</evidence>
<dbReference type="GO" id="GO:0016020">
    <property type="term" value="C:membrane"/>
    <property type="evidence" value="ECO:0007669"/>
    <property type="project" value="UniProtKB-SubCell"/>
</dbReference>
<comment type="subcellular location">
    <subcellularLocation>
        <location evidence="1">Membrane</location>
        <topology evidence="1">Multi-pass membrane protein</topology>
    </subcellularLocation>
</comment>
<keyword evidence="7" id="KW-0436">Ligase</keyword>
<feature type="transmembrane region" description="Helical" evidence="5">
    <location>
        <begin position="209"/>
        <end position="226"/>
    </location>
</feature>
<dbReference type="PANTHER" id="PTHR37422">
    <property type="entry name" value="TEICHURONIC ACID BIOSYNTHESIS PROTEIN TUAE"/>
    <property type="match status" value="1"/>
</dbReference>
<dbReference type="InterPro" id="IPR051533">
    <property type="entry name" value="WaaL-like"/>
</dbReference>
<evidence type="ECO:0000256" key="4">
    <source>
        <dbReference type="ARBA" id="ARBA00023136"/>
    </source>
</evidence>
<name>A0A940WWU9_9BACI</name>
<keyword evidence="4 5" id="KW-0472">Membrane</keyword>
<dbReference type="RefSeq" id="WP_210599009.1">
    <property type="nucleotide sequence ID" value="NZ_JAGKSQ010000010.1"/>
</dbReference>
<feature type="transmembrane region" description="Helical" evidence="5">
    <location>
        <begin position="90"/>
        <end position="107"/>
    </location>
</feature>
<dbReference type="AlphaFoldDB" id="A0A940WWU9"/>
<feature type="transmembrane region" description="Helical" evidence="5">
    <location>
        <begin position="359"/>
        <end position="381"/>
    </location>
</feature>
<evidence type="ECO:0000259" key="6">
    <source>
        <dbReference type="Pfam" id="PF04932"/>
    </source>
</evidence>
<feature type="transmembrane region" description="Helical" evidence="5">
    <location>
        <begin position="327"/>
        <end position="347"/>
    </location>
</feature>
<feature type="transmembrane region" description="Helical" evidence="5">
    <location>
        <begin position="157"/>
        <end position="177"/>
    </location>
</feature>
<reference evidence="7" key="1">
    <citation type="submission" date="2021-03" db="EMBL/GenBank/DDBJ databases">
        <title>Bacillus suaedae sp. nov., isolated from Suaeda aralocaspica.</title>
        <authorList>
            <person name="Lei R.F.R."/>
        </authorList>
    </citation>
    <scope>NUCLEOTIDE SEQUENCE</scope>
    <source>
        <strain evidence="7">YZJH907-2</strain>
    </source>
</reference>
<evidence type="ECO:0000256" key="2">
    <source>
        <dbReference type="ARBA" id="ARBA00022692"/>
    </source>
</evidence>
<evidence type="ECO:0000256" key="3">
    <source>
        <dbReference type="ARBA" id="ARBA00022989"/>
    </source>
</evidence>
<keyword evidence="2 5" id="KW-0812">Transmembrane</keyword>
<accession>A0A940WWU9</accession>
<evidence type="ECO:0000313" key="7">
    <source>
        <dbReference type="EMBL" id="MBP3953153.1"/>
    </source>
</evidence>
<organism evidence="7 8">
    <name type="scientific">Halalkalibacter suaedae</name>
    <dbReference type="NCBI Taxonomy" id="2822140"/>
    <lineage>
        <taxon>Bacteria</taxon>
        <taxon>Bacillati</taxon>
        <taxon>Bacillota</taxon>
        <taxon>Bacilli</taxon>
        <taxon>Bacillales</taxon>
        <taxon>Bacillaceae</taxon>
        <taxon>Halalkalibacter</taxon>
    </lineage>
</organism>
<keyword evidence="3 5" id="KW-1133">Transmembrane helix</keyword>
<protein>
    <submittedName>
        <fullName evidence="7">O-antigen ligase family protein</fullName>
    </submittedName>
</protein>
<dbReference type="GO" id="GO:0016874">
    <property type="term" value="F:ligase activity"/>
    <property type="evidence" value="ECO:0007669"/>
    <property type="project" value="UniProtKB-KW"/>
</dbReference>
<gene>
    <name evidence="7" type="ORF">J7W16_18685</name>
</gene>
<proteinExistence type="predicted"/>
<dbReference type="PANTHER" id="PTHR37422:SF13">
    <property type="entry name" value="LIPOPOLYSACCHARIDE BIOSYNTHESIS PROTEIN PA4999-RELATED"/>
    <property type="match status" value="1"/>
</dbReference>
<dbReference type="EMBL" id="JAGKSQ010000010">
    <property type="protein sequence ID" value="MBP3953153.1"/>
    <property type="molecule type" value="Genomic_DNA"/>
</dbReference>
<dbReference type="Pfam" id="PF04932">
    <property type="entry name" value="Wzy_C"/>
    <property type="match status" value="1"/>
</dbReference>
<evidence type="ECO:0000256" key="1">
    <source>
        <dbReference type="ARBA" id="ARBA00004141"/>
    </source>
</evidence>
<sequence>MYLYIFIFLTELYPVVNNLLNITYNSTVYRTLTLLTFFIIAIVFLRDVLIKKTIPKKLVMIILIALIMISSILLTMSIHGNVDSFAETKYLTVVIRAFPMILLAYILTRKTINWQVKQVKLINILISLSLLKYLYLNKSSFFLAHTLNFGGVNYNDFSYISVLNIALSFVLLFDLYLKNSTRKVQQSILILTSLVISYTALFFSGGRGAMVLSIIFLVLFFFNVLKQTKVSVKKTSKLVLLTSLLLVSVSFIVLNNETLKDGIFRGFSFLDLSGGGLIDWENTSGRLVIYRDSLELIQNSPFWGHGIGSVYLIHPSAHFSHNLFLDLLIDGGVFLLLISILFIIFVFTKSIKNSCDFRYYFSFSLFLFSFVNLLSGSNYLIEPILWFSLTYILLLSNRQEREVITVKA</sequence>
<evidence type="ECO:0000256" key="5">
    <source>
        <dbReference type="SAM" id="Phobius"/>
    </source>
</evidence>
<feature type="transmembrane region" description="Helical" evidence="5">
    <location>
        <begin position="27"/>
        <end position="46"/>
    </location>
</feature>
<feature type="domain" description="O-antigen ligase-related" evidence="6">
    <location>
        <begin position="193"/>
        <end position="338"/>
    </location>
</feature>
<feature type="transmembrane region" description="Helical" evidence="5">
    <location>
        <begin position="119"/>
        <end position="137"/>
    </location>
</feature>
<feature type="transmembrane region" description="Helical" evidence="5">
    <location>
        <begin position="58"/>
        <end position="78"/>
    </location>
</feature>
<dbReference type="Proteomes" id="UP000678228">
    <property type="component" value="Unassembled WGS sequence"/>
</dbReference>